<accession>A0AAV6SKU2</accession>
<dbReference type="Proteomes" id="UP000693946">
    <property type="component" value="Linkage Group LG12"/>
</dbReference>
<name>A0AAV6SKU2_SOLSE</name>
<proteinExistence type="predicted"/>
<gene>
    <name evidence="1" type="ORF">JOB18_005854</name>
</gene>
<dbReference type="AlphaFoldDB" id="A0AAV6SKU2"/>
<reference evidence="1 2" key="1">
    <citation type="journal article" date="2021" name="Sci. Rep.">
        <title>Chromosome anchoring in Senegalese sole (Solea senegalensis) reveals sex-associated markers and genome rearrangements in flatfish.</title>
        <authorList>
            <person name="Guerrero-Cozar I."/>
            <person name="Gomez-Garrido J."/>
            <person name="Berbel C."/>
            <person name="Martinez-Blanch J.F."/>
            <person name="Alioto T."/>
            <person name="Claros M.G."/>
            <person name="Gagnaire P.A."/>
            <person name="Manchado M."/>
        </authorList>
    </citation>
    <scope>NUCLEOTIDE SEQUENCE [LARGE SCALE GENOMIC DNA]</scope>
    <source>
        <strain evidence="1">Sse05_10M</strain>
    </source>
</reference>
<evidence type="ECO:0000313" key="2">
    <source>
        <dbReference type="Proteomes" id="UP000693946"/>
    </source>
</evidence>
<keyword evidence="2" id="KW-1185">Reference proteome</keyword>
<organism evidence="1 2">
    <name type="scientific">Solea senegalensis</name>
    <name type="common">Senegalese sole</name>
    <dbReference type="NCBI Taxonomy" id="28829"/>
    <lineage>
        <taxon>Eukaryota</taxon>
        <taxon>Metazoa</taxon>
        <taxon>Chordata</taxon>
        <taxon>Craniata</taxon>
        <taxon>Vertebrata</taxon>
        <taxon>Euteleostomi</taxon>
        <taxon>Actinopterygii</taxon>
        <taxon>Neopterygii</taxon>
        <taxon>Teleostei</taxon>
        <taxon>Neoteleostei</taxon>
        <taxon>Acanthomorphata</taxon>
        <taxon>Carangaria</taxon>
        <taxon>Pleuronectiformes</taxon>
        <taxon>Pleuronectoidei</taxon>
        <taxon>Soleidae</taxon>
        <taxon>Solea</taxon>
    </lineage>
</organism>
<protein>
    <submittedName>
        <fullName evidence="1">Uncharacterized protein</fullName>
    </submittedName>
</protein>
<evidence type="ECO:0000313" key="1">
    <source>
        <dbReference type="EMBL" id="KAG7517367.1"/>
    </source>
</evidence>
<dbReference type="EMBL" id="JAGKHQ010000004">
    <property type="protein sequence ID" value="KAG7517367.1"/>
    <property type="molecule type" value="Genomic_DNA"/>
</dbReference>
<comment type="caution">
    <text evidence="1">The sequence shown here is derived from an EMBL/GenBank/DDBJ whole genome shotgun (WGS) entry which is preliminary data.</text>
</comment>
<sequence>MSLHVSEYVVEGRGFEDTWREIREAVGSSFGGCAVTAGSSPCTAIQSSVSCLSRDHRDNEECQVDGWKDELIDQGTRPNSFPFHSSQQQQQQLHAVFRLPLSLHLPQNQTLLLKLNSSKAPAFSSLCLHLALVCSHIVLTAAQFHQAEFLSSTFGAEISSPGIPKQ</sequence>